<name>A0ABM1BS16_LIMPO</name>
<organism evidence="4 5">
    <name type="scientific">Limulus polyphemus</name>
    <name type="common">Atlantic horseshoe crab</name>
    <dbReference type="NCBI Taxonomy" id="6850"/>
    <lineage>
        <taxon>Eukaryota</taxon>
        <taxon>Metazoa</taxon>
        <taxon>Ecdysozoa</taxon>
        <taxon>Arthropoda</taxon>
        <taxon>Chelicerata</taxon>
        <taxon>Merostomata</taxon>
        <taxon>Xiphosura</taxon>
        <taxon>Limulidae</taxon>
        <taxon>Limulus</taxon>
    </lineage>
</organism>
<dbReference type="Pfam" id="PF13862">
    <property type="entry name" value="BCCIP"/>
    <property type="match status" value="1"/>
</dbReference>
<dbReference type="RefSeq" id="XP_013787553.1">
    <property type="nucleotide sequence ID" value="XM_013932099.2"/>
</dbReference>
<keyword evidence="4" id="KW-1185">Reference proteome</keyword>
<gene>
    <name evidence="5" type="primary">LOC106471498</name>
</gene>
<protein>
    <recommendedName>
        <fullName evidence="2">Protein BCCIP homolog</fullName>
    </recommendedName>
</protein>
<evidence type="ECO:0000313" key="5">
    <source>
        <dbReference type="RefSeq" id="XP_013787553.1"/>
    </source>
</evidence>
<evidence type="ECO:0000313" key="4">
    <source>
        <dbReference type="Proteomes" id="UP000694941"/>
    </source>
</evidence>
<evidence type="ECO:0000256" key="3">
    <source>
        <dbReference type="SAM" id="MobiDB-lite"/>
    </source>
</evidence>
<sequence length="296" mass="33971">MAASKKKRGTNDMEVDNGREEKGEDHEHDNSEPENNSSDDELVDTEVQVDFEATTPDDSDFHGIKKLLQQMFLKAHVNLSELADLVIKQNYVSSVIKQSEIPEDEEEEDEEDVLGVISVVNMMDKKELGCVKQIKSLLLDRCKENASVEIQQKFLSLFSETTNALGLVLNERFVNIPTQIALPLFNSLNNDIEEANKRKLKFNFSHYLFICKIYKPKEEKKQLSETLIYSNAEEELIEEESELQFDFSVETEADSALGGMWKDDDEEFKPYRRVIVIPATRWPNIISKLKEELSPS</sequence>
<evidence type="ECO:0000256" key="1">
    <source>
        <dbReference type="ARBA" id="ARBA00006781"/>
    </source>
</evidence>
<accession>A0ABM1BS16</accession>
<dbReference type="Proteomes" id="UP000694941">
    <property type="component" value="Unplaced"/>
</dbReference>
<comment type="similarity">
    <text evidence="1 2">Belongs to the BCP1 family.</text>
</comment>
<reference evidence="5" key="1">
    <citation type="submission" date="2025-08" db="UniProtKB">
        <authorList>
            <consortium name="RefSeq"/>
        </authorList>
    </citation>
    <scope>IDENTIFICATION</scope>
    <source>
        <tissue evidence="5">Muscle</tissue>
    </source>
</reference>
<dbReference type="InterPro" id="IPR025602">
    <property type="entry name" value="BCP1_family"/>
</dbReference>
<evidence type="ECO:0000256" key="2">
    <source>
        <dbReference type="PIRNR" id="PIRNR028983"/>
    </source>
</evidence>
<feature type="compositionally biased region" description="Basic and acidic residues" evidence="3">
    <location>
        <begin position="16"/>
        <end position="31"/>
    </location>
</feature>
<dbReference type="PANTHER" id="PTHR13261">
    <property type="entry name" value="BRCA2 AND CDKN1A INTERACTING PROTEIN"/>
    <property type="match status" value="1"/>
</dbReference>
<proteinExistence type="inferred from homology"/>
<feature type="region of interest" description="Disordered" evidence="3">
    <location>
        <begin position="1"/>
        <end position="43"/>
    </location>
</feature>
<dbReference type="PIRSF" id="PIRSF028983">
    <property type="entry name" value="BCP1"/>
    <property type="match status" value="1"/>
</dbReference>
<dbReference type="PANTHER" id="PTHR13261:SF0">
    <property type="entry name" value="BRCA2 AND CDKN1A-INTERACTING PROTEIN"/>
    <property type="match status" value="1"/>
</dbReference>
<dbReference type="GeneID" id="106471498"/>